<gene>
    <name evidence="3" type="ORF">FMM06_13905</name>
</gene>
<sequence length="487" mass="50007">MTIDRRGFLRHGATLAAVAPLSGVDARAAPPADAVAQAAAVAAGTVTQRALVDAAIARLGRINPRLNVLASENFARARDGAPSAGPLGGVPTLIKGNIEQGGLPFTSGSRAFAKRVGKADGAIAASIARAGLVSIGRTTLPEFGLLPTTEPLATGLTRNPWNLGHSSGGSSGGSAAAVAAGVVAVAHANDGGGSIRIPASCCNLVGLKPSRARMQGEQGARKVTDFGVNGCVSRTVRDTAAWFAACEVRGADAAYPPVGLVTGPSKARLRIRGLRASGLGVEPAPGVGRVFDDARRLLIKLGHGYGDARPAFDGPAVADAFNKLWSSGAAARQKAAADFLGRAVTEADIEPATLTWAAKGAGLAKPVLEAAVATMQDLERRYTAQFDDFDVLMTPVLALPPLRLGTLSPRKSYDEMRALLQTYVAYTPIENASGACAISLPIGFAGGLPVGIQFVARPGGERVLLELAYELENALGWHRMRPGVWAG</sequence>
<keyword evidence="4" id="KW-1185">Reference proteome</keyword>
<dbReference type="OrthoDB" id="7490557at2"/>
<dbReference type="EMBL" id="VJWA01000002">
    <property type="protein sequence ID" value="TRW14771.1"/>
    <property type="molecule type" value="Genomic_DNA"/>
</dbReference>
<evidence type="ECO:0000313" key="3">
    <source>
        <dbReference type="EMBL" id="TRW14771.1"/>
    </source>
</evidence>
<dbReference type="PROSITE" id="PS51318">
    <property type="entry name" value="TAT"/>
    <property type="match status" value="1"/>
</dbReference>
<dbReference type="InterPro" id="IPR020556">
    <property type="entry name" value="Amidase_CS"/>
</dbReference>
<dbReference type="InterPro" id="IPR023631">
    <property type="entry name" value="Amidase_dom"/>
</dbReference>
<dbReference type="PROSITE" id="PS00571">
    <property type="entry name" value="AMIDASES"/>
    <property type="match status" value="1"/>
</dbReference>
<feature type="domain" description="Amidase" evidence="2">
    <location>
        <begin position="51"/>
        <end position="465"/>
    </location>
</feature>
<proteinExistence type="inferred from homology"/>
<comment type="caution">
    <text evidence="3">The sequence shown here is derived from an EMBL/GenBank/DDBJ whole genome shotgun (WGS) entry which is preliminary data.</text>
</comment>
<dbReference type="GO" id="GO:0003824">
    <property type="term" value="F:catalytic activity"/>
    <property type="evidence" value="ECO:0007669"/>
    <property type="project" value="InterPro"/>
</dbReference>
<evidence type="ECO:0000256" key="1">
    <source>
        <dbReference type="ARBA" id="ARBA00009199"/>
    </source>
</evidence>
<dbReference type="Pfam" id="PF01425">
    <property type="entry name" value="Amidase"/>
    <property type="match status" value="1"/>
</dbReference>
<dbReference type="Gene3D" id="3.90.1300.10">
    <property type="entry name" value="Amidase signature (AS) domain"/>
    <property type="match status" value="1"/>
</dbReference>
<dbReference type="InterPro" id="IPR036928">
    <property type="entry name" value="AS_sf"/>
</dbReference>
<protein>
    <recommendedName>
        <fullName evidence="2">Amidase domain-containing protein</fullName>
    </recommendedName>
</protein>
<organism evidence="3 4">
    <name type="scientific">Glacieibacterium frigidum</name>
    <dbReference type="NCBI Taxonomy" id="2593303"/>
    <lineage>
        <taxon>Bacteria</taxon>
        <taxon>Pseudomonadati</taxon>
        <taxon>Pseudomonadota</taxon>
        <taxon>Alphaproteobacteria</taxon>
        <taxon>Sphingomonadales</taxon>
        <taxon>Sphingosinicellaceae</taxon>
        <taxon>Glacieibacterium</taxon>
    </lineage>
</organism>
<dbReference type="SUPFAM" id="SSF75304">
    <property type="entry name" value="Amidase signature (AS) enzymes"/>
    <property type="match status" value="1"/>
</dbReference>
<evidence type="ECO:0000313" key="4">
    <source>
        <dbReference type="Proteomes" id="UP000317894"/>
    </source>
</evidence>
<dbReference type="RefSeq" id="WP_144334941.1">
    <property type="nucleotide sequence ID" value="NZ_VJWA01000002.1"/>
</dbReference>
<dbReference type="AlphaFoldDB" id="A0A552U983"/>
<reference evidence="3 4" key="1">
    <citation type="submission" date="2019-07" db="EMBL/GenBank/DDBJ databases">
        <title>Novel species isolated from glacier.</title>
        <authorList>
            <person name="Liu Q."/>
            <person name="Xin Y.-H."/>
        </authorList>
    </citation>
    <scope>NUCLEOTIDE SEQUENCE [LARGE SCALE GENOMIC DNA]</scope>
    <source>
        <strain evidence="3 4">LB1R16</strain>
    </source>
</reference>
<dbReference type="Proteomes" id="UP000317894">
    <property type="component" value="Unassembled WGS sequence"/>
</dbReference>
<dbReference type="InterPro" id="IPR006311">
    <property type="entry name" value="TAT_signal"/>
</dbReference>
<dbReference type="PANTHER" id="PTHR11895">
    <property type="entry name" value="TRANSAMIDASE"/>
    <property type="match status" value="1"/>
</dbReference>
<comment type="similarity">
    <text evidence="1">Belongs to the amidase family.</text>
</comment>
<dbReference type="InterPro" id="IPR000120">
    <property type="entry name" value="Amidase"/>
</dbReference>
<dbReference type="PANTHER" id="PTHR11895:SF7">
    <property type="entry name" value="GLUTAMYL-TRNA(GLN) AMIDOTRANSFERASE SUBUNIT A, MITOCHONDRIAL"/>
    <property type="match status" value="1"/>
</dbReference>
<name>A0A552U983_9SPHN</name>
<evidence type="ECO:0000259" key="2">
    <source>
        <dbReference type="Pfam" id="PF01425"/>
    </source>
</evidence>
<accession>A0A552U983</accession>